<feature type="non-terminal residue" evidence="2">
    <location>
        <position position="226"/>
    </location>
</feature>
<comment type="caution">
    <text evidence="2">The sequence shown here is derived from an EMBL/GenBank/DDBJ whole genome shotgun (WGS) entry which is preliminary data.</text>
</comment>
<dbReference type="EMBL" id="UYJE01002290">
    <property type="protein sequence ID" value="VDI09488.1"/>
    <property type="molecule type" value="Genomic_DNA"/>
</dbReference>
<sequence>MISPIPKPKMDPLNPLEYRPISLISVPCKIYADILNKRLTNWLEQNDMLAEEQNGFRRNRSCFLDHLYILTTIIKNRKLQRKDSFVCFVDAKKAFDNVNRDMLWYKLMKIGINGTFLKAIQSLYDATQSAVKLGNNLTDIFPVQYGVKQGCKMSPPLYSIYVNDLADDIRSLYASVDIGDLNASILLYADDVAMVASNEQNLQKMLDCLNTWCRKWRMTLNTEKTK</sequence>
<dbReference type="Gene3D" id="3.30.70.270">
    <property type="match status" value="1"/>
</dbReference>
<proteinExistence type="predicted"/>
<gene>
    <name evidence="2" type="ORF">MGAL_10B049079</name>
</gene>
<dbReference type="PANTHER" id="PTHR47027">
    <property type="entry name" value="REVERSE TRANSCRIPTASE DOMAIN-CONTAINING PROTEIN"/>
    <property type="match status" value="1"/>
</dbReference>
<dbReference type="PROSITE" id="PS50878">
    <property type="entry name" value="RT_POL"/>
    <property type="match status" value="1"/>
</dbReference>
<evidence type="ECO:0000259" key="1">
    <source>
        <dbReference type="PROSITE" id="PS50878"/>
    </source>
</evidence>
<organism evidence="2 3">
    <name type="scientific">Mytilus galloprovincialis</name>
    <name type="common">Mediterranean mussel</name>
    <dbReference type="NCBI Taxonomy" id="29158"/>
    <lineage>
        <taxon>Eukaryota</taxon>
        <taxon>Metazoa</taxon>
        <taxon>Spiralia</taxon>
        <taxon>Lophotrochozoa</taxon>
        <taxon>Mollusca</taxon>
        <taxon>Bivalvia</taxon>
        <taxon>Autobranchia</taxon>
        <taxon>Pteriomorphia</taxon>
        <taxon>Mytilida</taxon>
        <taxon>Mytiloidea</taxon>
        <taxon>Mytilidae</taxon>
        <taxon>Mytilinae</taxon>
        <taxon>Mytilus</taxon>
    </lineage>
</organism>
<reference evidence="2" key="1">
    <citation type="submission" date="2018-11" db="EMBL/GenBank/DDBJ databases">
        <authorList>
            <person name="Alioto T."/>
            <person name="Alioto T."/>
        </authorList>
    </citation>
    <scope>NUCLEOTIDE SEQUENCE</scope>
</reference>
<dbReference type="InterPro" id="IPR043128">
    <property type="entry name" value="Rev_trsase/Diguanyl_cyclase"/>
</dbReference>
<name>A0A8B6CRU5_MYTGA</name>
<dbReference type="Pfam" id="PF00078">
    <property type="entry name" value="RVT_1"/>
    <property type="match status" value="1"/>
</dbReference>
<dbReference type="AlphaFoldDB" id="A0A8B6CRU5"/>
<accession>A0A8B6CRU5</accession>
<dbReference type="PANTHER" id="PTHR47027:SF26">
    <property type="entry name" value="REVERSE TRANSCRIPTASE DOMAIN-CONTAINING PROTEIN"/>
    <property type="match status" value="1"/>
</dbReference>
<keyword evidence="3" id="KW-1185">Reference proteome</keyword>
<protein>
    <recommendedName>
        <fullName evidence="1">Reverse transcriptase domain-containing protein</fullName>
    </recommendedName>
</protein>
<dbReference type="OrthoDB" id="6151114at2759"/>
<evidence type="ECO:0000313" key="2">
    <source>
        <dbReference type="EMBL" id="VDI09488.1"/>
    </source>
</evidence>
<dbReference type="InterPro" id="IPR043502">
    <property type="entry name" value="DNA/RNA_pol_sf"/>
</dbReference>
<dbReference type="InterPro" id="IPR000477">
    <property type="entry name" value="RT_dom"/>
</dbReference>
<dbReference type="CDD" id="cd01650">
    <property type="entry name" value="RT_nLTR_like"/>
    <property type="match status" value="1"/>
</dbReference>
<dbReference type="SUPFAM" id="SSF56672">
    <property type="entry name" value="DNA/RNA polymerases"/>
    <property type="match status" value="1"/>
</dbReference>
<dbReference type="Proteomes" id="UP000596742">
    <property type="component" value="Unassembled WGS sequence"/>
</dbReference>
<feature type="domain" description="Reverse transcriptase" evidence="1">
    <location>
        <begin position="1"/>
        <end position="226"/>
    </location>
</feature>
<evidence type="ECO:0000313" key="3">
    <source>
        <dbReference type="Proteomes" id="UP000596742"/>
    </source>
</evidence>